<feature type="binding site" description="axial binding residue" evidence="9">
    <location>
        <position position="46"/>
    </location>
    <ligand>
        <name>heme c</name>
        <dbReference type="ChEBI" id="CHEBI:61717"/>
        <label>1</label>
    </ligand>
    <ligandPart>
        <name>Fe</name>
        <dbReference type="ChEBI" id="CHEBI:18248"/>
    </ligandPart>
</feature>
<comment type="subcellular location">
    <subcellularLocation>
        <location evidence="1">Periplasm</location>
    </subcellularLocation>
</comment>
<reference evidence="12 13" key="1">
    <citation type="submission" date="2018-03" db="EMBL/GenBank/DDBJ databases">
        <title>Genomic Encyclopedia of Type Strains, Phase III (KMG-III): the genomes of soil and plant-associated and newly described type strains.</title>
        <authorList>
            <person name="Whitman W."/>
        </authorList>
    </citation>
    <scope>NUCLEOTIDE SEQUENCE [LARGE SCALE GENOMIC DNA]</scope>
    <source>
        <strain evidence="12 13">MWH-P2sevCIIIb</strain>
    </source>
</reference>
<dbReference type="GO" id="GO:0020037">
    <property type="term" value="F:heme binding"/>
    <property type="evidence" value="ECO:0007669"/>
    <property type="project" value="InterPro"/>
</dbReference>
<dbReference type="PANTHER" id="PTHR33751">
    <property type="entry name" value="CBB3-TYPE CYTOCHROME C OXIDASE SUBUNIT FIXP"/>
    <property type="match status" value="1"/>
</dbReference>
<feature type="binding site" description="covalent" evidence="8">
    <location>
        <position position="136"/>
    </location>
    <ligand>
        <name>heme c</name>
        <dbReference type="ChEBI" id="CHEBI:61717"/>
        <label>2</label>
    </ligand>
</feature>
<evidence type="ECO:0000259" key="11">
    <source>
        <dbReference type="PROSITE" id="PS51007"/>
    </source>
</evidence>
<name>A0A2T0XE21_9BURK</name>
<dbReference type="AlphaFoldDB" id="A0A2T0XE21"/>
<evidence type="ECO:0000313" key="12">
    <source>
        <dbReference type="EMBL" id="PRY97120.1"/>
    </source>
</evidence>
<dbReference type="Gene3D" id="1.10.760.10">
    <property type="entry name" value="Cytochrome c-like domain"/>
    <property type="match status" value="2"/>
</dbReference>
<organism evidence="12 13">
    <name type="scientific">Jezberella montanilacus</name>
    <dbReference type="NCBI Taxonomy" id="323426"/>
    <lineage>
        <taxon>Bacteria</taxon>
        <taxon>Pseudomonadati</taxon>
        <taxon>Pseudomonadota</taxon>
        <taxon>Betaproteobacteria</taxon>
        <taxon>Burkholderiales</taxon>
        <taxon>Alcaligenaceae</taxon>
        <taxon>Jezberella</taxon>
    </lineage>
</organism>
<evidence type="ECO:0000313" key="13">
    <source>
        <dbReference type="Proteomes" id="UP000238308"/>
    </source>
</evidence>
<accession>A0A2T0XE21</accession>
<comment type="caution">
    <text evidence="12">The sequence shown here is derived from an EMBL/GenBank/DDBJ whole genome shotgun (WGS) entry which is preliminary data.</text>
</comment>
<evidence type="ECO:0000256" key="2">
    <source>
        <dbReference type="ARBA" id="ARBA00022448"/>
    </source>
</evidence>
<dbReference type="PROSITE" id="PS51007">
    <property type="entry name" value="CYTC"/>
    <property type="match status" value="2"/>
</dbReference>
<evidence type="ECO:0000256" key="1">
    <source>
        <dbReference type="ARBA" id="ARBA00004418"/>
    </source>
</evidence>
<evidence type="ECO:0000256" key="7">
    <source>
        <dbReference type="ARBA" id="ARBA00023004"/>
    </source>
</evidence>
<evidence type="ECO:0000256" key="4">
    <source>
        <dbReference type="ARBA" id="ARBA00022723"/>
    </source>
</evidence>
<feature type="binding site" description="axial binding residue" evidence="9">
    <location>
        <position position="85"/>
    </location>
    <ligand>
        <name>heme c</name>
        <dbReference type="ChEBI" id="CHEBI:61717"/>
        <label>1</label>
    </ligand>
    <ligandPart>
        <name>Fe</name>
        <dbReference type="ChEBI" id="CHEBI:18248"/>
    </ligandPart>
</feature>
<dbReference type="GO" id="GO:0005506">
    <property type="term" value="F:iron ion binding"/>
    <property type="evidence" value="ECO:0007669"/>
    <property type="project" value="InterPro"/>
</dbReference>
<dbReference type="PIRSF" id="PIRSF000005">
    <property type="entry name" value="Cytochrome_c4"/>
    <property type="match status" value="1"/>
</dbReference>
<evidence type="ECO:0000256" key="3">
    <source>
        <dbReference type="ARBA" id="ARBA00022617"/>
    </source>
</evidence>
<sequence length="202" mass="21412">MIQASTVRQIAAGLTATAVFLCLSSVVQAADLEAGKAMSQTCIACHGPGGNSVTPGVPSISGHAAQAIGMQLYNYREGNRKNAQMSPMAANLTNAEMNNLAAYFASEKVTAPQHKASEENAKLGPALTQQYNCTQCHGAALKGIQHIPRIAGQQYDYLLTQLQGFKAHTRWDMDGNMTSALSVVKESDIPILADYIAGLTDQ</sequence>
<dbReference type="OrthoDB" id="5295860at2"/>
<proteinExistence type="predicted"/>
<dbReference type="PANTHER" id="PTHR33751:SF9">
    <property type="entry name" value="CYTOCHROME C4"/>
    <property type="match status" value="1"/>
</dbReference>
<evidence type="ECO:0000256" key="6">
    <source>
        <dbReference type="ARBA" id="ARBA00022982"/>
    </source>
</evidence>
<evidence type="ECO:0000256" key="9">
    <source>
        <dbReference type="PIRSR" id="PIRSR000005-2"/>
    </source>
</evidence>
<feature type="binding site" description="covalent" evidence="8">
    <location>
        <position position="133"/>
    </location>
    <ligand>
        <name>heme c</name>
        <dbReference type="ChEBI" id="CHEBI:61717"/>
        <label>2</label>
    </ligand>
</feature>
<feature type="chain" id="PRO_5015649846" evidence="10">
    <location>
        <begin position="30"/>
        <end position="202"/>
    </location>
</feature>
<dbReference type="InterPro" id="IPR024167">
    <property type="entry name" value="Cytochrome_c4-like"/>
</dbReference>
<feature type="binding site" description="covalent" evidence="8">
    <location>
        <position position="45"/>
    </location>
    <ligand>
        <name>heme c</name>
        <dbReference type="ChEBI" id="CHEBI:61717"/>
        <label>1</label>
    </ligand>
</feature>
<feature type="domain" description="Cytochrome c" evidence="11">
    <location>
        <begin position="119"/>
        <end position="200"/>
    </location>
</feature>
<evidence type="ECO:0000256" key="5">
    <source>
        <dbReference type="ARBA" id="ARBA00022764"/>
    </source>
</evidence>
<dbReference type="GO" id="GO:0009055">
    <property type="term" value="F:electron transfer activity"/>
    <property type="evidence" value="ECO:0007669"/>
    <property type="project" value="InterPro"/>
</dbReference>
<evidence type="ECO:0000256" key="8">
    <source>
        <dbReference type="PIRSR" id="PIRSR000005-1"/>
    </source>
</evidence>
<keyword evidence="6" id="KW-0249">Electron transport</keyword>
<dbReference type="RefSeq" id="WP_106228099.1">
    <property type="nucleotide sequence ID" value="NZ_PVTV01000015.1"/>
</dbReference>
<dbReference type="GO" id="GO:0042597">
    <property type="term" value="C:periplasmic space"/>
    <property type="evidence" value="ECO:0007669"/>
    <property type="project" value="UniProtKB-SubCell"/>
</dbReference>
<comment type="PTM">
    <text evidence="8">Binds 2 heme c groups covalently per subunit.</text>
</comment>
<dbReference type="Pfam" id="PF00034">
    <property type="entry name" value="Cytochrom_C"/>
    <property type="match status" value="2"/>
</dbReference>
<keyword evidence="3 8" id="KW-0349">Heme</keyword>
<feature type="binding site" description="axial binding residue" evidence="9">
    <location>
        <position position="177"/>
    </location>
    <ligand>
        <name>heme c</name>
        <dbReference type="ChEBI" id="CHEBI:61717"/>
        <label>2</label>
    </ligand>
    <ligandPart>
        <name>Fe</name>
        <dbReference type="ChEBI" id="CHEBI:18248"/>
    </ligandPart>
</feature>
<feature type="domain" description="Cytochrome c" evidence="11">
    <location>
        <begin position="30"/>
        <end position="108"/>
    </location>
</feature>
<keyword evidence="10" id="KW-0732">Signal</keyword>
<keyword evidence="4 9" id="KW-0479">Metal-binding</keyword>
<dbReference type="SUPFAM" id="SSF46626">
    <property type="entry name" value="Cytochrome c"/>
    <property type="match status" value="2"/>
</dbReference>
<gene>
    <name evidence="12" type="ORF">BCM14_2260</name>
</gene>
<keyword evidence="2" id="KW-0813">Transport</keyword>
<dbReference type="InterPro" id="IPR050597">
    <property type="entry name" value="Cytochrome_c_Oxidase_Subunit"/>
</dbReference>
<dbReference type="InterPro" id="IPR009056">
    <property type="entry name" value="Cyt_c-like_dom"/>
</dbReference>
<keyword evidence="13" id="KW-1185">Reference proteome</keyword>
<feature type="binding site" description="covalent" evidence="8">
    <location>
        <position position="42"/>
    </location>
    <ligand>
        <name>heme c</name>
        <dbReference type="ChEBI" id="CHEBI:61717"/>
        <label>1</label>
    </ligand>
</feature>
<keyword evidence="7 9" id="KW-0408">Iron</keyword>
<dbReference type="Proteomes" id="UP000238308">
    <property type="component" value="Unassembled WGS sequence"/>
</dbReference>
<evidence type="ECO:0000256" key="10">
    <source>
        <dbReference type="SAM" id="SignalP"/>
    </source>
</evidence>
<keyword evidence="5" id="KW-0574">Periplasm</keyword>
<feature type="signal peptide" evidence="10">
    <location>
        <begin position="1"/>
        <end position="29"/>
    </location>
</feature>
<dbReference type="InterPro" id="IPR036909">
    <property type="entry name" value="Cyt_c-like_dom_sf"/>
</dbReference>
<dbReference type="EMBL" id="PVTV01000015">
    <property type="protein sequence ID" value="PRY97120.1"/>
    <property type="molecule type" value="Genomic_DNA"/>
</dbReference>
<feature type="binding site" description="axial binding residue" evidence="9">
    <location>
        <position position="137"/>
    </location>
    <ligand>
        <name>heme c</name>
        <dbReference type="ChEBI" id="CHEBI:61717"/>
        <label>2</label>
    </ligand>
    <ligandPart>
        <name>Fe</name>
        <dbReference type="ChEBI" id="CHEBI:18248"/>
    </ligandPart>
</feature>
<protein>
    <submittedName>
        <fullName evidence="12">Cytochrome c553</fullName>
    </submittedName>
</protein>